<evidence type="ECO:0008006" key="3">
    <source>
        <dbReference type="Google" id="ProtNLM"/>
    </source>
</evidence>
<sequence length="111" mass="12785">MDAFEVTEFSEVPEKEVARWDDDSTHALLCAFRDKYLFLRKGNLSSKRWVEVTDVIKATCSWRVDWRQAKGKIENMKKKYSASDPGSATILESIFGNEEEVVEEDVSDTFP</sequence>
<reference evidence="1 2" key="1">
    <citation type="submission" date="2024-09" db="EMBL/GenBank/DDBJ databases">
        <title>Chromosome-scale assembly of Riccia fluitans.</title>
        <authorList>
            <person name="Paukszto L."/>
            <person name="Sawicki J."/>
            <person name="Karawczyk K."/>
            <person name="Piernik-Szablinska J."/>
            <person name="Szczecinska M."/>
            <person name="Mazdziarz M."/>
        </authorList>
    </citation>
    <scope>NUCLEOTIDE SEQUENCE [LARGE SCALE GENOMIC DNA]</scope>
    <source>
        <strain evidence="1">Rf_01</strain>
        <tissue evidence="1">Aerial parts of the thallus</tissue>
    </source>
</reference>
<organism evidence="1 2">
    <name type="scientific">Riccia fluitans</name>
    <dbReference type="NCBI Taxonomy" id="41844"/>
    <lineage>
        <taxon>Eukaryota</taxon>
        <taxon>Viridiplantae</taxon>
        <taxon>Streptophyta</taxon>
        <taxon>Embryophyta</taxon>
        <taxon>Marchantiophyta</taxon>
        <taxon>Marchantiopsida</taxon>
        <taxon>Marchantiidae</taxon>
        <taxon>Marchantiales</taxon>
        <taxon>Ricciaceae</taxon>
        <taxon>Riccia</taxon>
    </lineage>
</organism>
<evidence type="ECO:0000313" key="1">
    <source>
        <dbReference type="EMBL" id="KAL2629760.1"/>
    </source>
</evidence>
<dbReference type="Proteomes" id="UP001605036">
    <property type="component" value="Unassembled WGS sequence"/>
</dbReference>
<dbReference type="InterPro" id="IPR044823">
    <property type="entry name" value="ASIL1/2-like"/>
</dbReference>
<evidence type="ECO:0000313" key="2">
    <source>
        <dbReference type="Proteomes" id="UP001605036"/>
    </source>
</evidence>
<name>A0ABD1YGH0_9MARC</name>
<dbReference type="PANTHER" id="PTHR31307:SF4">
    <property type="entry name" value="TRIHELIX TRANSCRIPTION FACTOR ASIL2"/>
    <property type="match status" value="1"/>
</dbReference>
<accession>A0ABD1YGH0</accession>
<protein>
    <recommendedName>
        <fullName evidence="3">MADF domain-containing protein</fullName>
    </recommendedName>
</protein>
<comment type="caution">
    <text evidence="1">The sequence shown here is derived from an EMBL/GenBank/DDBJ whole genome shotgun (WGS) entry which is preliminary data.</text>
</comment>
<dbReference type="EMBL" id="JBHFFA010000004">
    <property type="protein sequence ID" value="KAL2629760.1"/>
    <property type="molecule type" value="Genomic_DNA"/>
</dbReference>
<dbReference type="PANTHER" id="PTHR31307">
    <property type="entry name" value="TRIHELIX TRANSCRIPTION FACTOR ASIL2"/>
    <property type="match status" value="1"/>
</dbReference>
<dbReference type="AlphaFoldDB" id="A0ABD1YGH0"/>
<keyword evidence="2" id="KW-1185">Reference proteome</keyword>
<gene>
    <name evidence="1" type="ORF">R1flu_014446</name>
</gene>
<proteinExistence type="predicted"/>